<accession>A0A2I0ICR6</accession>
<keyword evidence="3" id="KW-1185">Reference proteome</keyword>
<organism evidence="2 3">
    <name type="scientific">Punica granatum</name>
    <name type="common">Pomegranate</name>
    <dbReference type="NCBI Taxonomy" id="22663"/>
    <lineage>
        <taxon>Eukaryota</taxon>
        <taxon>Viridiplantae</taxon>
        <taxon>Streptophyta</taxon>
        <taxon>Embryophyta</taxon>
        <taxon>Tracheophyta</taxon>
        <taxon>Spermatophyta</taxon>
        <taxon>Magnoliopsida</taxon>
        <taxon>eudicotyledons</taxon>
        <taxon>Gunneridae</taxon>
        <taxon>Pentapetalae</taxon>
        <taxon>rosids</taxon>
        <taxon>malvids</taxon>
        <taxon>Myrtales</taxon>
        <taxon>Lythraceae</taxon>
        <taxon>Punica</taxon>
    </lineage>
</organism>
<evidence type="ECO:0000313" key="3">
    <source>
        <dbReference type="Proteomes" id="UP000233551"/>
    </source>
</evidence>
<dbReference type="EMBL" id="PGOL01003300">
    <property type="protein sequence ID" value="PKI41774.1"/>
    <property type="molecule type" value="Genomic_DNA"/>
</dbReference>
<gene>
    <name evidence="2" type="ORF">CRG98_037837</name>
</gene>
<evidence type="ECO:0000256" key="1">
    <source>
        <dbReference type="SAM" id="MobiDB-lite"/>
    </source>
</evidence>
<feature type="region of interest" description="Disordered" evidence="1">
    <location>
        <begin position="44"/>
        <end position="73"/>
    </location>
</feature>
<comment type="caution">
    <text evidence="2">The sequence shown here is derived from an EMBL/GenBank/DDBJ whole genome shotgun (WGS) entry which is preliminary data.</text>
</comment>
<reference evidence="2 3" key="1">
    <citation type="submission" date="2017-11" db="EMBL/GenBank/DDBJ databases">
        <title>De-novo sequencing of pomegranate (Punica granatum L.) genome.</title>
        <authorList>
            <person name="Akparov Z."/>
            <person name="Amiraslanov A."/>
            <person name="Hajiyeva S."/>
            <person name="Abbasov M."/>
            <person name="Kaur K."/>
            <person name="Hamwieh A."/>
            <person name="Solovyev V."/>
            <person name="Salamov A."/>
            <person name="Braich B."/>
            <person name="Kosarev P."/>
            <person name="Mahmoud A."/>
            <person name="Hajiyev E."/>
            <person name="Babayeva S."/>
            <person name="Izzatullayeva V."/>
            <person name="Mammadov A."/>
            <person name="Mammadov A."/>
            <person name="Sharifova S."/>
            <person name="Ojaghi J."/>
            <person name="Eynullazada K."/>
            <person name="Bayramov B."/>
            <person name="Abdulazimova A."/>
            <person name="Shahmuradov I."/>
        </authorList>
    </citation>
    <scope>NUCLEOTIDE SEQUENCE [LARGE SCALE GENOMIC DNA]</scope>
    <source>
        <strain evidence="3">cv. AG2017</strain>
        <tissue evidence="2">Leaf</tissue>
    </source>
</reference>
<dbReference type="AlphaFoldDB" id="A0A2I0ICR6"/>
<name>A0A2I0ICR6_PUNGR</name>
<protein>
    <submittedName>
        <fullName evidence="2">Uncharacterized protein</fullName>
    </submittedName>
</protein>
<evidence type="ECO:0000313" key="2">
    <source>
        <dbReference type="EMBL" id="PKI41774.1"/>
    </source>
</evidence>
<proteinExistence type="predicted"/>
<sequence>MVLGHVNRSQSKEQAAFYHGDIEDIQAKVFAGPSISPMVEHAATKGNGSMERAVEAQPGHMQSREQPLAESGK</sequence>
<dbReference type="Proteomes" id="UP000233551">
    <property type="component" value="Unassembled WGS sequence"/>
</dbReference>